<evidence type="ECO:0000313" key="1">
    <source>
        <dbReference type="EMBL" id="QGM95992.1"/>
    </source>
</evidence>
<reference evidence="1 2" key="1">
    <citation type="journal article" date="2021" name="AMB Express">
        <title>Isolation and characterisation of Methylocystis spp. for poly-3-hydroxybutyrate production using waste methane feedstocks.</title>
        <authorList>
            <person name="Rumah B.L."/>
            <person name="Stead C.E."/>
            <person name="Claxton Stevens B.H."/>
            <person name="Minton N.P."/>
            <person name="Grosse-Honebrink A."/>
            <person name="Zhang Y."/>
        </authorList>
    </citation>
    <scope>NUCLEOTIDE SEQUENCE [LARGE SCALE GENOMIC DNA]</scope>
    <source>
        <strain evidence="1 2">BRCS1</strain>
    </source>
</reference>
<keyword evidence="1" id="KW-0614">Plasmid</keyword>
<gene>
    <name evidence="1" type="ORF">F7D13_18125</name>
</gene>
<accession>A0ABX6EQX5</accession>
<geneLocation type="plasmid" evidence="1 2">
    <name>unnamed2</name>
</geneLocation>
<name>A0ABX6EQX5_9HYPH</name>
<keyword evidence="2" id="KW-1185">Reference proteome</keyword>
<protein>
    <submittedName>
        <fullName evidence="1">Uncharacterized protein</fullName>
    </submittedName>
</protein>
<dbReference type="RefSeq" id="WP_154454068.1">
    <property type="nucleotide sequence ID" value="NZ_CP044330.1"/>
</dbReference>
<evidence type="ECO:0000313" key="2">
    <source>
        <dbReference type="Proteomes" id="UP000424673"/>
    </source>
</evidence>
<dbReference type="Proteomes" id="UP000424673">
    <property type="component" value="Plasmid unnamed2"/>
</dbReference>
<organism evidence="1 2">
    <name type="scientific">Methylocystis rosea</name>
    <dbReference type="NCBI Taxonomy" id="173366"/>
    <lineage>
        <taxon>Bacteria</taxon>
        <taxon>Pseudomonadati</taxon>
        <taxon>Pseudomonadota</taxon>
        <taxon>Alphaproteobacteria</taxon>
        <taxon>Hyphomicrobiales</taxon>
        <taxon>Methylocystaceae</taxon>
        <taxon>Methylocystis</taxon>
    </lineage>
</organism>
<proteinExistence type="predicted"/>
<sequence>MKKNAINLPFDLYFIGPHVAACLIPAPQHWRLAMSEEIKKLTASKEADLFDSAKLLKQLHDEILAHINLAHTKKFDELITKMSSSTHSLT</sequence>
<dbReference type="EMBL" id="CP044330">
    <property type="protein sequence ID" value="QGM95992.1"/>
    <property type="molecule type" value="Genomic_DNA"/>
</dbReference>